<proteinExistence type="predicted"/>
<dbReference type="InterPro" id="IPR002867">
    <property type="entry name" value="IBR_dom"/>
</dbReference>
<dbReference type="GO" id="GO:0008270">
    <property type="term" value="F:zinc ion binding"/>
    <property type="evidence" value="ECO:0007669"/>
    <property type="project" value="UniProtKB-KW"/>
</dbReference>
<evidence type="ECO:0000256" key="2">
    <source>
        <dbReference type="ARBA" id="ARBA00022771"/>
    </source>
</evidence>
<evidence type="ECO:0000313" key="6">
    <source>
        <dbReference type="EMBL" id="ETO19848.1"/>
    </source>
</evidence>
<feature type="domain" description="IBR" evidence="5">
    <location>
        <begin position="8"/>
        <end position="35"/>
    </location>
</feature>
<comment type="caution">
    <text evidence="6">The sequence shown here is derived from an EMBL/GenBank/DDBJ whole genome shotgun (WGS) entry which is preliminary data.</text>
</comment>
<dbReference type="Proteomes" id="UP000023152">
    <property type="component" value="Unassembled WGS sequence"/>
</dbReference>
<evidence type="ECO:0000313" key="7">
    <source>
        <dbReference type="Proteomes" id="UP000023152"/>
    </source>
</evidence>
<keyword evidence="7" id="KW-1185">Reference proteome</keyword>
<organism evidence="6 7">
    <name type="scientific">Reticulomyxa filosa</name>
    <dbReference type="NCBI Taxonomy" id="46433"/>
    <lineage>
        <taxon>Eukaryota</taxon>
        <taxon>Sar</taxon>
        <taxon>Rhizaria</taxon>
        <taxon>Retaria</taxon>
        <taxon>Foraminifera</taxon>
        <taxon>Monothalamids</taxon>
        <taxon>Reticulomyxidae</taxon>
        <taxon>Reticulomyxa</taxon>
    </lineage>
</organism>
<evidence type="ECO:0000256" key="4">
    <source>
        <dbReference type="ARBA" id="ARBA00022833"/>
    </source>
</evidence>
<evidence type="ECO:0000259" key="5">
    <source>
        <dbReference type="Pfam" id="PF01485"/>
    </source>
</evidence>
<dbReference type="Pfam" id="PF01485">
    <property type="entry name" value="IBR"/>
    <property type="match status" value="1"/>
</dbReference>
<protein>
    <recommendedName>
        <fullName evidence="5">IBR domain-containing protein</fullName>
    </recommendedName>
</protein>
<dbReference type="OrthoDB" id="10009520at2759"/>
<sequence>MYSSSSGGAKEVECKSCGLRFCWACKQESHFPASCEVARQWNAKNSDEAENLQWILAKTKKCPNAEKMLVVVAMNFAGSAKEIGRITAATLVDITSAISTTSKKQKESRVMKIKNQKMLLMSWNDMNSIGRDLILMSSLPTMPKKRFISFLQFYHISLVTQKKIGLTRTHDRMHELSNKFQWRLNEANFLLEAVQEAIQCWHVLAWTYPIAFFMDQKINSQLFKQQQGTLENFCNGLQAKLDFDLDKLGDNKTRQEVIHYTRTSAQYRKNLFEYIENEISF</sequence>
<dbReference type="Gene3D" id="1.20.120.1750">
    <property type="match status" value="2"/>
</dbReference>
<evidence type="ECO:0000256" key="3">
    <source>
        <dbReference type="ARBA" id="ARBA00022786"/>
    </source>
</evidence>
<name>X6N1S6_RETFI</name>
<keyword evidence="3" id="KW-0833">Ubl conjugation pathway</keyword>
<keyword evidence="4" id="KW-0862">Zinc</keyword>
<gene>
    <name evidence="6" type="ORF">RFI_17380</name>
</gene>
<dbReference type="SUPFAM" id="SSF57850">
    <property type="entry name" value="RING/U-box"/>
    <property type="match status" value="1"/>
</dbReference>
<dbReference type="AlphaFoldDB" id="X6N1S6"/>
<accession>X6N1S6</accession>
<evidence type="ECO:0000256" key="1">
    <source>
        <dbReference type="ARBA" id="ARBA00022723"/>
    </source>
</evidence>
<keyword evidence="2" id="KW-0863">Zinc-finger</keyword>
<reference evidence="6 7" key="1">
    <citation type="journal article" date="2013" name="Curr. Biol.">
        <title>The Genome of the Foraminiferan Reticulomyxa filosa.</title>
        <authorList>
            <person name="Glockner G."/>
            <person name="Hulsmann N."/>
            <person name="Schleicher M."/>
            <person name="Noegel A.A."/>
            <person name="Eichinger L."/>
            <person name="Gallinger C."/>
            <person name="Pawlowski J."/>
            <person name="Sierra R."/>
            <person name="Euteneuer U."/>
            <person name="Pillet L."/>
            <person name="Moustafa A."/>
            <person name="Platzer M."/>
            <person name="Groth M."/>
            <person name="Szafranski K."/>
            <person name="Schliwa M."/>
        </authorList>
    </citation>
    <scope>NUCLEOTIDE SEQUENCE [LARGE SCALE GENOMIC DNA]</scope>
</reference>
<dbReference type="EMBL" id="ASPP01013230">
    <property type="protein sequence ID" value="ETO19848.1"/>
    <property type="molecule type" value="Genomic_DNA"/>
</dbReference>
<keyword evidence="1" id="KW-0479">Metal-binding</keyword>